<dbReference type="SMART" id="SM00304">
    <property type="entry name" value="HAMP"/>
    <property type="match status" value="1"/>
</dbReference>
<dbReference type="InterPro" id="IPR033480">
    <property type="entry name" value="sCache_2"/>
</dbReference>
<evidence type="ECO:0000313" key="12">
    <source>
        <dbReference type="EMBL" id="QFI36420.1"/>
    </source>
</evidence>
<evidence type="ECO:0000256" key="9">
    <source>
        <dbReference type="SAM" id="Phobius"/>
    </source>
</evidence>
<dbReference type="PANTHER" id="PTHR32089:SF55">
    <property type="entry name" value="METHYL ACCEPTING SENSORY TRANSDUCER WITH CACHE_2 SMALL MOLECULE BINDING DOMAIN"/>
    <property type="match status" value="1"/>
</dbReference>
<comment type="subcellular location">
    <subcellularLocation>
        <location evidence="1">Cell membrane</location>
        <topology evidence="1">Multi-pass membrane protein</topology>
    </subcellularLocation>
</comment>
<evidence type="ECO:0000259" key="10">
    <source>
        <dbReference type="PROSITE" id="PS50111"/>
    </source>
</evidence>
<dbReference type="PROSITE" id="PS50111">
    <property type="entry name" value="CHEMOTAXIS_TRANSDUC_2"/>
    <property type="match status" value="1"/>
</dbReference>
<dbReference type="Pfam" id="PF00015">
    <property type="entry name" value="MCPsignal"/>
    <property type="match status" value="1"/>
</dbReference>
<dbReference type="PROSITE" id="PS50885">
    <property type="entry name" value="HAMP"/>
    <property type="match status" value="1"/>
</dbReference>
<dbReference type="InterPro" id="IPR004089">
    <property type="entry name" value="MCPsignal_dom"/>
</dbReference>
<dbReference type="Proteomes" id="UP000327424">
    <property type="component" value="Chromosome"/>
</dbReference>
<dbReference type="PANTHER" id="PTHR32089">
    <property type="entry name" value="METHYL-ACCEPTING CHEMOTAXIS PROTEIN MCPB"/>
    <property type="match status" value="1"/>
</dbReference>
<evidence type="ECO:0000313" key="13">
    <source>
        <dbReference type="Proteomes" id="UP000327424"/>
    </source>
</evidence>
<keyword evidence="6 8" id="KW-0807">Transducer</keyword>
<gene>
    <name evidence="12" type="ORF">FR932_00595</name>
</gene>
<dbReference type="GO" id="GO:0005886">
    <property type="term" value="C:plasma membrane"/>
    <property type="evidence" value="ECO:0007669"/>
    <property type="project" value="UniProtKB-SubCell"/>
</dbReference>
<evidence type="ECO:0000256" key="6">
    <source>
        <dbReference type="ARBA" id="ARBA00023224"/>
    </source>
</evidence>
<keyword evidence="3 9" id="KW-0812">Transmembrane</keyword>
<dbReference type="AlphaFoldDB" id="A0A5J6WGW8"/>
<dbReference type="OrthoDB" id="2489132at2"/>
<evidence type="ECO:0000256" key="2">
    <source>
        <dbReference type="ARBA" id="ARBA00022475"/>
    </source>
</evidence>
<dbReference type="PRINTS" id="PR00260">
    <property type="entry name" value="CHEMTRNSDUCR"/>
</dbReference>
<dbReference type="FunFam" id="1.10.287.950:FF:000001">
    <property type="entry name" value="Methyl-accepting chemotaxis sensory transducer"/>
    <property type="match status" value="1"/>
</dbReference>
<evidence type="ECO:0000256" key="4">
    <source>
        <dbReference type="ARBA" id="ARBA00022989"/>
    </source>
</evidence>
<protein>
    <submittedName>
        <fullName evidence="12">Methyl-accepting chemotaxis protein</fullName>
    </submittedName>
</protein>
<dbReference type="SUPFAM" id="SSF58104">
    <property type="entry name" value="Methyl-accepting chemotaxis protein (MCP) signaling domain"/>
    <property type="match status" value="1"/>
</dbReference>
<dbReference type="KEGG" id="mmaa:FR932_00595"/>
<dbReference type="Pfam" id="PF17200">
    <property type="entry name" value="sCache_2"/>
    <property type="match status" value="1"/>
</dbReference>
<dbReference type="CDD" id="cd11386">
    <property type="entry name" value="MCP_signal"/>
    <property type="match status" value="1"/>
</dbReference>
<dbReference type="SMART" id="SM01049">
    <property type="entry name" value="Cache_2"/>
    <property type="match status" value="1"/>
</dbReference>
<reference evidence="12 13" key="1">
    <citation type="submission" date="2019-09" db="EMBL/GenBank/DDBJ databases">
        <title>Hybrid Assembly of the complete Genome of the Deep-Sea Bacterium Moritella marina from long Nanopore and Illumina reads.</title>
        <authorList>
            <person name="Magin S."/>
            <person name="Georgoulis A."/>
            <person name="Papadimitriou K."/>
            <person name="Iliakis G."/>
            <person name="Vorgias C.E."/>
        </authorList>
    </citation>
    <scope>NUCLEOTIDE SEQUENCE [LARGE SCALE GENOMIC DNA]</scope>
    <source>
        <strain evidence="12 13">MP-1</strain>
    </source>
</reference>
<evidence type="ECO:0000256" key="8">
    <source>
        <dbReference type="PROSITE-ProRule" id="PRU00284"/>
    </source>
</evidence>
<accession>A0A5J6WGW8</accession>
<dbReference type="CDD" id="cd06225">
    <property type="entry name" value="HAMP"/>
    <property type="match status" value="1"/>
</dbReference>
<dbReference type="RefSeq" id="WP_019443263.1">
    <property type="nucleotide sequence ID" value="NZ_ALOE01000054.1"/>
</dbReference>
<dbReference type="GO" id="GO:0006935">
    <property type="term" value="P:chemotaxis"/>
    <property type="evidence" value="ECO:0007669"/>
    <property type="project" value="InterPro"/>
</dbReference>
<evidence type="ECO:0000256" key="5">
    <source>
        <dbReference type="ARBA" id="ARBA00023136"/>
    </source>
</evidence>
<sequence length="566" mass="61184">MNNLRMQNKLLLIAIVPMIIALSVALAIIANLQAKSVTSMINNHESLLISERQKQISDAVKITQKIIQREMTLASANNLNQQQSLANVRDLLKQARYGDKSLGYFFIYDSKGINIADASNAANQGQDRFALQDKNGVMLIQELIKASQSGGGFVEYVYPKPGTDSLQPKLSYSAPIAGTDWFIGTGVYIDDIDKDLAIFSASSWQQLYTQIQYAVISAVVIVILTSLMMLWIAQRVANPINDMLNTLNDIADGEGDLTRRLEIKGSDEIAQLGNAFNRFTSKLQCIISSVADVTRQVTDSASSLSQQTQKTTAQLTIHNNETDQVVTAVTQMNATANDVAENVTQVADATQLATQDSLLAQDNVSTSNNAITNLVNNVEQASGHMTSLHDQSQKIDHVLQVIGAIAEQTNLLALNAAIEAARAGEQGRGFAVVADEVRSLASRTQDSTLEIKVMLDGLHQFVAQAVSAMKTSQETSAHVMQSSTQISGSLSAVTDAVDGINDMTTQIATAATEQSSVSDEINRSMINIRDVVTQLLTSSHETTQVSTDLSAAGKELESLLRQFKLS</sequence>
<comment type="similarity">
    <text evidence="7">Belongs to the methyl-accepting chemotaxis (MCP) protein family.</text>
</comment>
<evidence type="ECO:0000256" key="1">
    <source>
        <dbReference type="ARBA" id="ARBA00004651"/>
    </source>
</evidence>
<keyword evidence="13" id="KW-1185">Reference proteome</keyword>
<dbReference type="Gene3D" id="1.10.287.950">
    <property type="entry name" value="Methyl-accepting chemotaxis protein"/>
    <property type="match status" value="1"/>
</dbReference>
<dbReference type="EMBL" id="CP044399">
    <property type="protein sequence ID" value="QFI36420.1"/>
    <property type="molecule type" value="Genomic_DNA"/>
</dbReference>
<dbReference type="Pfam" id="PF00672">
    <property type="entry name" value="HAMP"/>
    <property type="match status" value="1"/>
</dbReference>
<evidence type="ECO:0000256" key="3">
    <source>
        <dbReference type="ARBA" id="ARBA00022692"/>
    </source>
</evidence>
<name>A0A5J6WGW8_MORMI</name>
<dbReference type="SMART" id="SM00283">
    <property type="entry name" value="MA"/>
    <property type="match status" value="1"/>
</dbReference>
<dbReference type="InterPro" id="IPR004090">
    <property type="entry name" value="Chemotax_Me-accpt_rcpt"/>
</dbReference>
<dbReference type="Gene3D" id="3.30.450.20">
    <property type="entry name" value="PAS domain"/>
    <property type="match status" value="1"/>
</dbReference>
<feature type="transmembrane region" description="Helical" evidence="9">
    <location>
        <begin position="211"/>
        <end position="233"/>
    </location>
</feature>
<keyword evidence="4 9" id="KW-1133">Transmembrane helix</keyword>
<dbReference type="GO" id="GO:0004888">
    <property type="term" value="F:transmembrane signaling receptor activity"/>
    <property type="evidence" value="ECO:0007669"/>
    <property type="project" value="InterPro"/>
</dbReference>
<feature type="domain" description="HAMP" evidence="11">
    <location>
        <begin position="234"/>
        <end position="288"/>
    </location>
</feature>
<dbReference type="GO" id="GO:0007165">
    <property type="term" value="P:signal transduction"/>
    <property type="evidence" value="ECO:0007669"/>
    <property type="project" value="UniProtKB-KW"/>
</dbReference>
<evidence type="ECO:0000256" key="7">
    <source>
        <dbReference type="ARBA" id="ARBA00029447"/>
    </source>
</evidence>
<organism evidence="12 13">
    <name type="scientific">Moritella marina ATCC 15381</name>
    <dbReference type="NCBI Taxonomy" id="1202962"/>
    <lineage>
        <taxon>Bacteria</taxon>
        <taxon>Pseudomonadati</taxon>
        <taxon>Pseudomonadota</taxon>
        <taxon>Gammaproteobacteria</taxon>
        <taxon>Alteromonadales</taxon>
        <taxon>Moritellaceae</taxon>
        <taxon>Moritella</taxon>
    </lineage>
</organism>
<keyword evidence="2" id="KW-1003">Cell membrane</keyword>
<evidence type="ECO:0000259" key="11">
    <source>
        <dbReference type="PROSITE" id="PS50885"/>
    </source>
</evidence>
<keyword evidence="5 9" id="KW-0472">Membrane</keyword>
<proteinExistence type="inferred from homology"/>
<dbReference type="InterPro" id="IPR003660">
    <property type="entry name" value="HAMP_dom"/>
</dbReference>
<feature type="domain" description="Methyl-accepting transducer" evidence="10">
    <location>
        <begin position="293"/>
        <end position="529"/>
    </location>
</feature>